<reference evidence="2" key="1">
    <citation type="submission" date="2020-10" db="EMBL/GenBank/DDBJ databases">
        <authorList>
            <person name="Gilroy R."/>
        </authorList>
    </citation>
    <scope>NUCLEOTIDE SEQUENCE</scope>
    <source>
        <strain evidence="2">CHK152-2871</strain>
    </source>
</reference>
<evidence type="ECO:0000313" key="2">
    <source>
        <dbReference type="EMBL" id="HIS74855.1"/>
    </source>
</evidence>
<feature type="domain" description="Xylose isomerase-like TIM barrel" evidence="1">
    <location>
        <begin position="41"/>
        <end position="253"/>
    </location>
</feature>
<dbReference type="SUPFAM" id="SSF51658">
    <property type="entry name" value="Xylose isomerase-like"/>
    <property type="match status" value="1"/>
</dbReference>
<dbReference type="InterPro" id="IPR036237">
    <property type="entry name" value="Xyl_isomerase-like_sf"/>
</dbReference>
<protein>
    <submittedName>
        <fullName evidence="2">Sugar phosphate isomerase/epimerase</fullName>
    </submittedName>
</protein>
<proteinExistence type="predicted"/>
<dbReference type="EMBL" id="DVJQ01000065">
    <property type="protein sequence ID" value="HIS74855.1"/>
    <property type="molecule type" value="Genomic_DNA"/>
</dbReference>
<comment type="caution">
    <text evidence="2">The sequence shown here is derived from an EMBL/GenBank/DDBJ whole genome shotgun (WGS) entry which is preliminary data.</text>
</comment>
<evidence type="ECO:0000313" key="3">
    <source>
        <dbReference type="Proteomes" id="UP000886865"/>
    </source>
</evidence>
<dbReference type="Gene3D" id="3.20.20.150">
    <property type="entry name" value="Divalent-metal-dependent TIM barrel enzymes"/>
    <property type="match status" value="1"/>
</dbReference>
<dbReference type="InterPro" id="IPR013022">
    <property type="entry name" value="Xyl_isomerase-like_TIM-brl"/>
</dbReference>
<dbReference type="PANTHER" id="PTHR12110">
    <property type="entry name" value="HYDROXYPYRUVATE ISOMERASE"/>
    <property type="match status" value="1"/>
</dbReference>
<dbReference type="PANTHER" id="PTHR12110:SF53">
    <property type="entry name" value="BLR5974 PROTEIN"/>
    <property type="match status" value="1"/>
</dbReference>
<dbReference type="GO" id="GO:0016853">
    <property type="term" value="F:isomerase activity"/>
    <property type="evidence" value="ECO:0007669"/>
    <property type="project" value="UniProtKB-KW"/>
</dbReference>
<dbReference type="InterPro" id="IPR050312">
    <property type="entry name" value="IolE/XylAMocC-like"/>
</dbReference>
<dbReference type="AlphaFoldDB" id="A0A9D1JY46"/>
<reference evidence="2" key="2">
    <citation type="journal article" date="2021" name="PeerJ">
        <title>Extensive microbial diversity within the chicken gut microbiome revealed by metagenomics and culture.</title>
        <authorList>
            <person name="Gilroy R."/>
            <person name="Ravi A."/>
            <person name="Getino M."/>
            <person name="Pursley I."/>
            <person name="Horton D.L."/>
            <person name="Alikhan N.F."/>
            <person name="Baker D."/>
            <person name="Gharbi K."/>
            <person name="Hall N."/>
            <person name="Watson M."/>
            <person name="Adriaenssens E.M."/>
            <person name="Foster-Nyarko E."/>
            <person name="Jarju S."/>
            <person name="Secka A."/>
            <person name="Antonio M."/>
            <person name="Oren A."/>
            <person name="Chaudhuri R.R."/>
            <person name="La Ragione R."/>
            <person name="Hildebrand F."/>
            <person name="Pallen M.J."/>
        </authorList>
    </citation>
    <scope>NUCLEOTIDE SEQUENCE</scope>
    <source>
        <strain evidence="2">CHK152-2871</strain>
    </source>
</reference>
<name>A0A9D1JY46_9BACT</name>
<gene>
    <name evidence="2" type="ORF">IAA86_07530</name>
</gene>
<organism evidence="2 3">
    <name type="scientific">Candidatus Galligastranaerophilus intestinavium</name>
    <dbReference type="NCBI Taxonomy" id="2840836"/>
    <lineage>
        <taxon>Bacteria</taxon>
        <taxon>Candidatus Galligastranaerophilus</taxon>
    </lineage>
</organism>
<accession>A0A9D1JY46</accession>
<dbReference type="Pfam" id="PF01261">
    <property type="entry name" value="AP_endonuc_2"/>
    <property type="match status" value="1"/>
</dbReference>
<evidence type="ECO:0000259" key="1">
    <source>
        <dbReference type="Pfam" id="PF01261"/>
    </source>
</evidence>
<keyword evidence="2" id="KW-0413">Isomerase</keyword>
<sequence length="268" mass="31462">MKNQFKKFISSTVDYHNFKGALEIASELNCGIEISRFGRLKDIEDLFDVTKKEYKAALRDFEGEVTLHGFFSNLNVAAKDPLIREVSEKRYYQSLELACEFNAKTVVFHTCFNNLLKHKEYRQLYFRSNIEFFHEFIPYFEKEGIIATIENVHEPDWELIRSIVATINSPNLKATIDIGHCNLHSDYPISEWIKNYGIMLHHMHFHNNYKDEDSHSSLLKGSLDIEPIIKTLNEMQLSPQITFEIFDKDELFESVKYFDDIADKLRQG</sequence>
<dbReference type="Proteomes" id="UP000886865">
    <property type="component" value="Unassembled WGS sequence"/>
</dbReference>